<name>A0ABR1UNV8_9PEZI</name>
<sequence length="98" mass="10684">MVYTTITRQGSRHSDTRPAASSNDIGDSPSDQRTTFSHVSDKPKDVVRSGTCRFMAKAKICEGFDCRTYPAKVGNGDVAFIVEQAAKHFGDDNNIAEV</sequence>
<feature type="domain" description="Ecp2 effector protein-like" evidence="2">
    <location>
        <begin position="28"/>
        <end position="95"/>
    </location>
</feature>
<accession>A0ABR1UNV8</accession>
<dbReference type="Proteomes" id="UP001446871">
    <property type="component" value="Unassembled WGS sequence"/>
</dbReference>
<organism evidence="3 4">
    <name type="scientific">Apiospora saccharicola</name>
    <dbReference type="NCBI Taxonomy" id="335842"/>
    <lineage>
        <taxon>Eukaryota</taxon>
        <taxon>Fungi</taxon>
        <taxon>Dikarya</taxon>
        <taxon>Ascomycota</taxon>
        <taxon>Pezizomycotina</taxon>
        <taxon>Sordariomycetes</taxon>
        <taxon>Xylariomycetidae</taxon>
        <taxon>Amphisphaeriales</taxon>
        <taxon>Apiosporaceae</taxon>
        <taxon>Apiospora</taxon>
    </lineage>
</organism>
<evidence type="ECO:0000313" key="4">
    <source>
        <dbReference type="Proteomes" id="UP001446871"/>
    </source>
</evidence>
<feature type="compositionally biased region" description="Polar residues" evidence="1">
    <location>
        <begin position="19"/>
        <end position="38"/>
    </location>
</feature>
<dbReference type="Pfam" id="PF14856">
    <property type="entry name" value="Hce2"/>
    <property type="match status" value="1"/>
</dbReference>
<protein>
    <recommendedName>
        <fullName evidence="2">Ecp2 effector protein-like domain-containing protein</fullName>
    </recommendedName>
</protein>
<gene>
    <name evidence="3" type="ORF">PG996_009680</name>
</gene>
<dbReference type="InterPro" id="IPR029226">
    <property type="entry name" value="Ecp2-like"/>
</dbReference>
<evidence type="ECO:0000256" key="1">
    <source>
        <dbReference type="SAM" id="MobiDB-lite"/>
    </source>
</evidence>
<keyword evidence="4" id="KW-1185">Reference proteome</keyword>
<dbReference type="EMBL" id="JAQQWM010000006">
    <property type="protein sequence ID" value="KAK8059750.1"/>
    <property type="molecule type" value="Genomic_DNA"/>
</dbReference>
<comment type="caution">
    <text evidence="3">The sequence shown here is derived from an EMBL/GenBank/DDBJ whole genome shotgun (WGS) entry which is preliminary data.</text>
</comment>
<evidence type="ECO:0000313" key="3">
    <source>
        <dbReference type="EMBL" id="KAK8059750.1"/>
    </source>
</evidence>
<evidence type="ECO:0000259" key="2">
    <source>
        <dbReference type="Pfam" id="PF14856"/>
    </source>
</evidence>
<reference evidence="3 4" key="1">
    <citation type="submission" date="2023-01" db="EMBL/GenBank/DDBJ databases">
        <title>Analysis of 21 Apiospora genomes using comparative genomics revels a genus with tremendous synthesis potential of carbohydrate active enzymes and secondary metabolites.</title>
        <authorList>
            <person name="Sorensen T."/>
        </authorList>
    </citation>
    <scope>NUCLEOTIDE SEQUENCE [LARGE SCALE GENOMIC DNA]</scope>
    <source>
        <strain evidence="3 4">CBS 83171</strain>
    </source>
</reference>
<proteinExistence type="predicted"/>
<feature type="region of interest" description="Disordered" evidence="1">
    <location>
        <begin position="1"/>
        <end position="44"/>
    </location>
</feature>